<keyword evidence="4" id="KW-1185">Reference proteome</keyword>
<dbReference type="KEGG" id="fop:FNB79_13650"/>
<dbReference type="SUPFAM" id="SSF56529">
    <property type="entry name" value="FAH"/>
    <property type="match status" value="1"/>
</dbReference>
<dbReference type="OrthoDB" id="9805307at2"/>
<dbReference type="EMBL" id="CP041637">
    <property type="protein sequence ID" value="QDO94968.1"/>
    <property type="molecule type" value="Genomic_DNA"/>
</dbReference>
<evidence type="ECO:0000313" key="4">
    <source>
        <dbReference type="Proteomes" id="UP000319209"/>
    </source>
</evidence>
<accession>A0A516GTX8</accession>
<organism evidence="3 4">
    <name type="scientific">Formosa sediminum</name>
    <dbReference type="NCBI Taxonomy" id="2594004"/>
    <lineage>
        <taxon>Bacteria</taxon>
        <taxon>Pseudomonadati</taxon>
        <taxon>Bacteroidota</taxon>
        <taxon>Flavobacteriia</taxon>
        <taxon>Flavobacteriales</taxon>
        <taxon>Flavobacteriaceae</taxon>
        <taxon>Formosa</taxon>
    </lineage>
</organism>
<sequence length="205" mass="22314">MKVLAIGKNYVLNTEDLKSVSKNGKQLIFSKPESSLVKDNKDVEFPAFTENLVYEVELVVEIGKTGKNITEADAASYISGIAIGIDYTAKDVLNDVREGKGPWDLAKGFDGAAPISPVKAISNFSDLTNINFDLKINGDTVQEGNTGLIIYNFEEIIAFVSKYFTLQPGDLIFTGTPAYGTGQIHKGDHLQASIEGELLLDFKMV</sequence>
<gene>
    <name evidence="3" type="ORF">FNB79_13650</name>
</gene>
<protein>
    <submittedName>
        <fullName evidence="3">Fumarylacetoacetate hydrolase family protein</fullName>
    </submittedName>
</protein>
<dbReference type="InterPro" id="IPR011234">
    <property type="entry name" value="Fumarylacetoacetase-like_C"/>
</dbReference>
<dbReference type="Gene3D" id="3.90.850.10">
    <property type="entry name" value="Fumarylacetoacetase-like, C-terminal domain"/>
    <property type="match status" value="1"/>
</dbReference>
<dbReference type="PANTHER" id="PTHR11820:SF7">
    <property type="entry name" value="ACYLPYRUVASE FAHD1, MITOCHONDRIAL"/>
    <property type="match status" value="1"/>
</dbReference>
<evidence type="ECO:0000259" key="2">
    <source>
        <dbReference type="Pfam" id="PF01557"/>
    </source>
</evidence>
<dbReference type="PANTHER" id="PTHR11820">
    <property type="entry name" value="ACYLPYRUVASE"/>
    <property type="match status" value="1"/>
</dbReference>
<feature type="domain" description="Fumarylacetoacetase-like C-terminal" evidence="2">
    <location>
        <begin position="2"/>
        <end position="196"/>
    </location>
</feature>
<dbReference type="RefSeq" id="WP_143381859.1">
    <property type="nucleotide sequence ID" value="NZ_CP041637.1"/>
</dbReference>
<reference evidence="3 4" key="1">
    <citation type="submission" date="2019-07" db="EMBL/GenBank/DDBJ databases">
        <title>Genome sequencing for Formosa sp. PS13.</title>
        <authorList>
            <person name="Park S.-J."/>
        </authorList>
    </citation>
    <scope>NUCLEOTIDE SEQUENCE [LARGE SCALE GENOMIC DNA]</scope>
    <source>
        <strain evidence="3 4">PS13</strain>
    </source>
</reference>
<dbReference type="Proteomes" id="UP000319209">
    <property type="component" value="Chromosome"/>
</dbReference>
<proteinExistence type="predicted"/>
<name>A0A516GTX8_9FLAO</name>
<dbReference type="Pfam" id="PF01557">
    <property type="entry name" value="FAA_hydrolase"/>
    <property type="match status" value="1"/>
</dbReference>
<evidence type="ECO:0000313" key="3">
    <source>
        <dbReference type="EMBL" id="QDO94968.1"/>
    </source>
</evidence>
<keyword evidence="1" id="KW-0479">Metal-binding</keyword>
<keyword evidence="3" id="KW-0378">Hydrolase</keyword>
<dbReference type="InterPro" id="IPR036663">
    <property type="entry name" value="Fumarylacetoacetase_C_sf"/>
</dbReference>
<evidence type="ECO:0000256" key="1">
    <source>
        <dbReference type="ARBA" id="ARBA00022723"/>
    </source>
</evidence>
<dbReference type="AlphaFoldDB" id="A0A516GTX8"/>
<dbReference type="GO" id="GO:0046872">
    <property type="term" value="F:metal ion binding"/>
    <property type="evidence" value="ECO:0007669"/>
    <property type="project" value="UniProtKB-KW"/>
</dbReference>
<dbReference type="GO" id="GO:0018773">
    <property type="term" value="F:acetylpyruvate hydrolase activity"/>
    <property type="evidence" value="ECO:0007669"/>
    <property type="project" value="TreeGrafter"/>
</dbReference>